<dbReference type="GO" id="GO:0005739">
    <property type="term" value="C:mitochondrion"/>
    <property type="evidence" value="ECO:0007669"/>
    <property type="project" value="TreeGrafter"/>
</dbReference>
<dbReference type="OrthoDB" id="5580261at2759"/>
<dbReference type="AlphaFoldDB" id="A0A9P4U4I9"/>
<accession>A0A9P4U4I9</accession>
<sequence>MRKQKKFGNLHIRCSSANNGPKSRIERLNSRLPKFLRPYTASLVNAPLSHVTAFLLLHELTAIVPLVGLATTFHCTNYLPSWISDSAYVKEGVEKFGRYFKRKGWFQDGETVNGDAWGVGNASVKVVLEVATAWAITKALLPLRLIGSVWATPWFARVAVVPVTNIMGKILRTGPAKRK</sequence>
<name>A0A9P4U4I9_9PEZI</name>
<dbReference type="EMBL" id="MU007009">
    <property type="protein sequence ID" value="KAF2436716.1"/>
    <property type="molecule type" value="Genomic_DNA"/>
</dbReference>
<comment type="caution">
    <text evidence="1">The sequence shown here is derived from an EMBL/GenBank/DDBJ whole genome shotgun (WGS) entry which is preliminary data.</text>
</comment>
<evidence type="ECO:0000313" key="1">
    <source>
        <dbReference type="EMBL" id="KAF2436716.1"/>
    </source>
</evidence>
<evidence type="ECO:0000313" key="2">
    <source>
        <dbReference type="Proteomes" id="UP000800235"/>
    </source>
</evidence>
<proteinExistence type="predicted"/>
<dbReference type="InterPro" id="IPR018811">
    <property type="entry name" value="MRX11"/>
</dbReference>
<dbReference type="Pfam" id="PF10306">
    <property type="entry name" value="FLILHELTA"/>
    <property type="match status" value="1"/>
</dbReference>
<protein>
    <submittedName>
        <fullName evidence="1">Uncharacterized protein</fullName>
    </submittedName>
</protein>
<reference evidence="1" key="1">
    <citation type="journal article" date="2020" name="Stud. Mycol.">
        <title>101 Dothideomycetes genomes: a test case for predicting lifestyles and emergence of pathogens.</title>
        <authorList>
            <person name="Haridas S."/>
            <person name="Albert R."/>
            <person name="Binder M."/>
            <person name="Bloem J."/>
            <person name="Labutti K."/>
            <person name="Salamov A."/>
            <person name="Andreopoulos B."/>
            <person name="Baker S."/>
            <person name="Barry K."/>
            <person name="Bills G."/>
            <person name="Bluhm B."/>
            <person name="Cannon C."/>
            <person name="Castanera R."/>
            <person name="Culley D."/>
            <person name="Daum C."/>
            <person name="Ezra D."/>
            <person name="Gonzalez J."/>
            <person name="Henrissat B."/>
            <person name="Kuo A."/>
            <person name="Liang C."/>
            <person name="Lipzen A."/>
            <person name="Lutzoni F."/>
            <person name="Magnuson J."/>
            <person name="Mondo S."/>
            <person name="Nolan M."/>
            <person name="Ohm R."/>
            <person name="Pangilinan J."/>
            <person name="Park H.-J."/>
            <person name="Ramirez L."/>
            <person name="Alfaro M."/>
            <person name="Sun H."/>
            <person name="Tritt A."/>
            <person name="Yoshinaga Y."/>
            <person name="Zwiers L.-H."/>
            <person name="Turgeon B."/>
            <person name="Goodwin S."/>
            <person name="Spatafora J."/>
            <person name="Crous P."/>
            <person name="Grigoriev I."/>
        </authorList>
    </citation>
    <scope>NUCLEOTIDE SEQUENCE</scope>
    <source>
        <strain evidence="1">CBS 130266</strain>
    </source>
</reference>
<keyword evidence="2" id="KW-1185">Reference proteome</keyword>
<dbReference type="PANTHER" id="PTHR28002:SF1">
    <property type="entry name" value="MIOREX COMPLEX COMPONENT 11"/>
    <property type="match status" value="1"/>
</dbReference>
<dbReference type="Proteomes" id="UP000800235">
    <property type="component" value="Unassembled WGS sequence"/>
</dbReference>
<dbReference type="PANTHER" id="PTHR28002">
    <property type="entry name" value="MIOREX COMPLEX COMPONENT 11"/>
    <property type="match status" value="1"/>
</dbReference>
<gene>
    <name evidence="1" type="ORF">EJ08DRAFT_577572</name>
</gene>
<organism evidence="1 2">
    <name type="scientific">Tothia fuscella</name>
    <dbReference type="NCBI Taxonomy" id="1048955"/>
    <lineage>
        <taxon>Eukaryota</taxon>
        <taxon>Fungi</taxon>
        <taxon>Dikarya</taxon>
        <taxon>Ascomycota</taxon>
        <taxon>Pezizomycotina</taxon>
        <taxon>Dothideomycetes</taxon>
        <taxon>Pleosporomycetidae</taxon>
        <taxon>Venturiales</taxon>
        <taxon>Cylindrosympodiaceae</taxon>
        <taxon>Tothia</taxon>
    </lineage>
</organism>